<dbReference type="EMBL" id="AP028213">
    <property type="protein sequence ID" value="BEI88877.1"/>
    <property type="molecule type" value="Genomic_DNA"/>
</dbReference>
<accession>A0AA48I9V9</accession>
<comment type="subcellular location">
    <subcellularLocation>
        <location evidence="1">Membrane</location>
        <topology evidence="1">Single-pass membrane protein</topology>
    </subcellularLocation>
</comment>
<evidence type="ECO:0000256" key="7">
    <source>
        <dbReference type="SAM" id="Phobius"/>
    </source>
</evidence>
<keyword evidence="5 7" id="KW-0472">Membrane</keyword>
<dbReference type="CDD" id="cd15859">
    <property type="entry name" value="SNARE_SYN8"/>
    <property type="match status" value="1"/>
</dbReference>
<dbReference type="GO" id="GO:0012505">
    <property type="term" value="C:endomembrane system"/>
    <property type="evidence" value="ECO:0007669"/>
    <property type="project" value="UniProtKB-ARBA"/>
</dbReference>
<sequence>MAALASISNRLTTAQSQLLERSRILSLGMHPSAAATTQIVRTLGGVKRELSRVADEAELERAGLVVGGGNKGRSAQLDEDERVLDSLGERYDRLVDMLGKDEDGRERAKGLVREKRSSTPDGEDEGEELEDFASNDHELQARTQSTSPPLLQPQPIRPFRDYDDDEEGGEREIMDQQQMMMNDQDERLTLLSHSINRQNDLSIQIGDELDQHHELLEDTDAAMDRTAARLQRARRRMDTVADGARQHGSTITIVLLILVLLMLIIIFKT</sequence>
<evidence type="ECO:0000259" key="8">
    <source>
        <dbReference type="PROSITE" id="PS50192"/>
    </source>
</evidence>
<organism evidence="9 10">
    <name type="scientific">Cutaneotrichosporon cavernicola</name>
    <dbReference type="NCBI Taxonomy" id="279322"/>
    <lineage>
        <taxon>Eukaryota</taxon>
        <taxon>Fungi</taxon>
        <taxon>Dikarya</taxon>
        <taxon>Basidiomycota</taxon>
        <taxon>Agaricomycotina</taxon>
        <taxon>Tremellomycetes</taxon>
        <taxon>Trichosporonales</taxon>
        <taxon>Trichosporonaceae</taxon>
        <taxon>Cutaneotrichosporon</taxon>
    </lineage>
</organism>
<dbReference type="SUPFAM" id="SSF58038">
    <property type="entry name" value="SNARE fusion complex"/>
    <property type="match status" value="1"/>
</dbReference>
<proteinExistence type="predicted"/>
<dbReference type="GeneID" id="85492748"/>
<keyword evidence="3 7" id="KW-0812">Transmembrane</keyword>
<reference evidence="9" key="1">
    <citation type="journal article" date="2023" name="BMC Genomics">
        <title>Chromosome-level genome assemblies of Cutaneotrichosporon spp. (Trichosporonales, Basidiomycota) reveal imbalanced evolution between nucleotide sequences and chromosome synteny.</title>
        <authorList>
            <person name="Kobayashi Y."/>
            <person name="Kayamori A."/>
            <person name="Aoki K."/>
            <person name="Shiwa Y."/>
            <person name="Matsutani M."/>
            <person name="Fujita N."/>
            <person name="Sugita T."/>
            <person name="Iwasaki W."/>
            <person name="Tanaka N."/>
            <person name="Takashima M."/>
        </authorList>
    </citation>
    <scope>NUCLEOTIDE SEQUENCE</scope>
    <source>
        <strain evidence="9">HIS019</strain>
    </source>
</reference>
<feature type="transmembrane region" description="Helical" evidence="7">
    <location>
        <begin position="248"/>
        <end position="267"/>
    </location>
</feature>
<evidence type="ECO:0000313" key="10">
    <source>
        <dbReference type="Proteomes" id="UP001233271"/>
    </source>
</evidence>
<keyword evidence="10" id="KW-1185">Reference proteome</keyword>
<evidence type="ECO:0000256" key="4">
    <source>
        <dbReference type="ARBA" id="ARBA00022989"/>
    </source>
</evidence>
<dbReference type="Proteomes" id="UP001233271">
    <property type="component" value="Chromosome 2"/>
</dbReference>
<evidence type="ECO:0000256" key="2">
    <source>
        <dbReference type="ARBA" id="ARBA00022448"/>
    </source>
</evidence>
<dbReference type="PANTHER" id="PTHR12791">
    <property type="entry name" value="GOLGI SNARE BET1-RELATED"/>
    <property type="match status" value="1"/>
</dbReference>
<evidence type="ECO:0000256" key="5">
    <source>
        <dbReference type="ARBA" id="ARBA00023136"/>
    </source>
</evidence>
<evidence type="ECO:0000256" key="3">
    <source>
        <dbReference type="ARBA" id="ARBA00022692"/>
    </source>
</evidence>
<feature type="region of interest" description="Disordered" evidence="6">
    <location>
        <begin position="103"/>
        <end position="168"/>
    </location>
</feature>
<name>A0AA48I9V9_9TREE</name>
<gene>
    <name evidence="9" type="ORF">CcaverHIS019_0202390</name>
</gene>
<evidence type="ECO:0000256" key="1">
    <source>
        <dbReference type="ARBA" id="ARBA00004167"/>
    </source>
</evidence>
<dbReference type="SMART" id="SM00397">
    <property type="entry name" value="t_SNARE"/>
    <property type="match status" value="1"/>
</dbReference>
<dbReference type="KEGG" id="ccac:CcaHIS019_0202390"/>
<feature type="compositionally biased region" description="Basic and acidic residues" evidence="6">
    <location>
        <begin position="103"/>
        <end position="118"/>
    </location>
</feature>
<keyword evidence="2" id="KW-0813">Transport</keyword>
<dbReference type="GO" id="GO:0016020">
    <property type="term" value="C:membrane"/>
    <property type="evidence" value="ECO:0007669"/>
    <property type="project" value="UniProtKB-SubCell"/>
</dbReference>
<evidence type="ECO:0000256" key="6">
    <source>
        <dbReference type="SAM" id="MobiDB-lite"/>
    </source>
</evidence>
<dbReference type="AlphaFoldDB" id="A0AA48I9V9"/>
<dbReference type="RefSeq" id="XP_060454143.1">
    <property type="nucleotide sequence ID" value="XM_060597228.1"/>
</dbReference>
<dbReference type="Gene3D" id="1.20.5.110">
    <property type="match status" value="1"/>
</dbReference>
<evidence type="ECO:0000313" key="9">
    <source>
        <dbReference type="EMBL" id="BEI88877.1"/>
    </source>
</evidence>
<feature type="domain" description="T-SNARE coiled-coil homology" evidence="8">
    <location>
        <begin position="178"/>
        <end position="240"/>
    </location>
</feature>
<dbReference type="PROSITE" id="PS50192">
    <property type="entry name" value="T_SNARE"/>
    <property type="match status" value="1"/>
</dbReference>
<protein>
    <recommendedName>
        <fullName evidence="8">t-SNARE coiled-coil homology domain-containing protein</fullName>
    </recommendedName>
</protein>
<feature type="compositionally biased region" description="Acidic residues" evidence="6">
    <location>
        <begin position="121"/>
        <end position="133"/>
    </location>
</feature>
<dbReference type="InterPro" id="IPR000727">
    <property type="entry name" value="T_SNARE_dom"/>
</dbReference>
<keyword evidence="4 7" id="KW-1133">Transmembrane helix</keyword>
<dbReference type="GO" id="GO:0005737">
    <property type="term" value="C:cytoplasm"/>
    <property type="evidence" value="ECO:0007669"/>
    <property type="project" value="UniProtKB-ARBA"/>
</dbReference>